<reference evidence="1" key="1">
    <citation type="submission" date="2022-07" db="EMBL/GenBank/DDBJ databases">
        <title>Phylogenomic reconstructions and comparative analyses of Kickxellomycotina fungi.</title>
        <authorList>
            <person name="Reynolds N.K."/>
            <person name="Stajich J.E."/>
            <person name="Barry K."/>
            <person name="Grigoriev I.V."/>
            <person name="Crous P."/>
            <person name="Smith M.E."/>
        </authorList>
    </citation>
    <scope>NUCLEOTIDE SEQUENCE</scope>
    <source>
        <strain evidence="1">NRRL 5244</strain>
    </source>
</reference>
<gene>
    <name evidence="1" type="primary">AGC1_1</name>
    <name evidence="1" type="ORF">FBU59_002541</name>
</gene>
<protein>
    <submittedName>
        <fullName evidence="1">Mitochondrial aspartate-glutamate transporter agc1</fullName>
    </submittedName>
</protein>
<organism evidence="1 2">
    <name type="scientific">Linderina macrospora</name>
    <dbReference type="NCBI Taxonomy" id="4868"/>
    <lineage>
        <taxon>Eukaryota</taxon>
        <taxon>Fungi</taxon>
        <taxon>Fungi incertae sedis</taxon>
        <taxon>Zoopagomycota</taxon>
        <taxon>Kickxellomycotina</taxon>
        <taxon>Kickxellomycetes</taxon>
        <taxon>Kickxellales</taxon>
        <taxon>Kickxellaceae</taxon>
        <taxon>Linderina</taxon>
    </lineage>
</organism>
<sequence>MAVSQSKDNAESAALGALLGDSLVANYLKNQKQVPYAEFAQVVESVRADRIRQAFAAADTEKSGFIHVDKLVSAASDFAPVAAHGQLAEKLQLVATEEGKVGYPAFLAVISLLSNPTKITQAAAEISASQNQVSADEFASTTSYLTPLEARVLFTLATGQAAAETATTASIVGVLDALRAGLVPADRKSDAPVTYKKPERSVLMEILFQAYNFGVGAIAGGIGATVVYPIDLVKTRMQNQRAAVVGEMMYKNSMDCFKKVIRNEGILGLYRGLGPQLVGVAPEKAIKLTMNDFVRSRMRNKETGEIAFSAELLAGATAGASQVVFTNPLEIVKIRLQTQGEMLKDATGLGAKATGSSPVVRRGAVTIVKELGLMGLYKGASACLLRDVPFSAIYFPCYSHLKKDLFHEGERDLSITDLLLAGAIAGMPAAYFTTPADVIKTRLQVEAKKGETVYNGLVDAARKIYKEEGFKAFFKGGPARILRSSPQFGTTLMCYELIHRMVPFPGEESHKRKDTGHENAREVSSQMALFQASRALRLMHDGDYKFGAMPKPAAA</sequence>
<proteinExistence type="predicted"/>
<dbReference type="Proteomes" id="UP001150603">
    <property type="component" value="Unassembled WGS sequence"/>
</dbReference>
<dbReference type="EMBL" id="JANBPW010001407">
    <property type="protein sequence ID" value="KAJ1944659.1"/>
    <property type="molecule type" value="Genomic_DNA"/>
</dbReference>
<evidence type="ECO:0000313" key="2">
    <source>
        <dbReference type="Proteomes" id="UP001150603"/>
    </source>
</evidence>
<comment type="caution">
    <text evidence="1">The sequence shown here is derived from an EMBL/GenBank/DDBJ whole genome shotgun (WGS) entry which is preliminary data.</text>
</comment>
<keyword evidence="2" id="KW-1185">Reference proteome</keyword>
<accession>A0ACC1JAW2</accession>
<evidence type="ECO:0000313" key="1">
    <source>
        <dbReference type="EMBL" id="KAJ1944659.1"/>
    </source>
</evidence>
<name>A0ACC1JAW2_9FUNG</name>